<name>A0AAN4YYY0_9BILA</name>
<proteinExistence type="predicted"/>
<reference evidence="2" key="1">
    <citation type="submission" date="2022-10" db="EMBL/GenBank/DDBJ databases">
        <title>Genome assembly of Pristionchus species.</title>
        <authorList>
            <person name="Yoshida K."/>
            <person name="Sommer R.J."/>
        </authorList>
    </citation>
    <scope>NUCLEOTIDE SEQUENCE [LARGE SCALE GENOMIC DNA]</scope>
    <source>
        <strain evidence="2">RS5460</strain>
    </source>
</reference>
<comment type="caution">
    <text evidence="1">The sequence shown here is derived from an EMBL/GenBank/DDBJ whole genome shotgun (WGS) entry which is preliminary data.</text>
</comment>
<protein>
    <submittedName>
        <fullName evidence="1">Uncharacterized protein</fullName>
    </submittedName>
</protein>
<organism evidence="1 2">
    <name type="scientific">Pristionchus mayeri</name>
    <dbReference type="NCBI Taxonomy" id="1317129"/>
    <lineage>
        <taxon>Eukaryota</taxon>
        <taxon>Metazoa</taxon>
        <taxon>Ecdysozoa</taxon>
        <taxon>Nematoda</taxon>
        <taxon>Chromadorea</taxon>
        <taxon>Rhabditida</taxon>
        <taxon>Rhabditina</taxon>
        <taxon>Diplogasteromorpha</taxon>
        <taxon>Diplogasteroidea</taxon>
        <taxon>Neodiplogasteridae</taxon>
        <taxon>Pristionchus</taxon>
    </lineage>
</organism>
<gene>
    <name evidence="1" type="ORF">PMAYCL1PPCAC_01642</name>
</gene>
<accession>A0AAN4YYY0</accession>
<sequence>MEEEKAAAAPAAMTIQDRAVVKANQNHTTAKSDQASLPAKANQYRAAPGITQNTHSRMPTMQLFKGTGRLGARSNSLTSDHFAKAFLEIYELYRAGKQELTESLINHFATIRIQFTKLSMFQKELVFVELVRQIEEKPYLFCSFCDRFMFTARQTFMHTFNPEHIHKTNRNSGDFVMVNYLMRIIVGEWRGERLIREEREKVRSQKDKWSCMSLDDPDLFPGGDPTQQLFGFDEFMEMCKNTPRAEIADMWIEELEKRSRNLMQRLNEGIDDSKVLCISCSMIFGDAAEYYTHLLTFFHLNNAETFDHDTLVVNVEKRHMARLQPWPKEPLPR</sequence>
<dbReference type="EMBL" id="BTRK01000001">
    <property type="protein sequence ID" value="GMR31447.1"/>
    <property type="molecule type" value="Genomic_DNA"/>
</dbReference>
<evidence type="ECO:0000313" key="1">
    <source>
        <dbReference type="EMBL" id="GMR31447.1"/>
    </source>
</evidence>
<feature type="non-terminal residue" evidence="1">
    <location>
        <position position="333"/>
    </location>
</feature>
<dbReference type="AlphaFoldDB" id="A0AAN4YYY0"/>
<keyword evidence="2" id="KW-1185">Reference proteome</keyword>
<evidence type="ECO:0000313" key="2">
    <source>
        <dbReference type="Proteomes" id="UP001328107"/>
    </source>
</evidence>
<dbReference type="Proteomes" id="UP001328107">
    <property type="component" value="Unassembled WGS sequence"/>
</dbReference>